<dbReference type="CDD" id="cd16449">
    <property type="entry name" value="RING-HC"/>
    <property type="match status" value="1"/>
</dbReference>
<dbReference type="PANTHER" id="PTHR10131:SF94">
    <property type="entry name" value="TNF RECEPTOR-ASSOCIATED FACTOR 4"/>
    <property type="match status" value="1"/>
</dbReference>
<sequence length="388" mass="43756">MPGTEYVLVGFGGFLERRRVAFVEPLPNNRVCAVCGMVENRSFLLPCCHVVCDSCRILISCESGTCPLDNTKSAEDDDILMTFENSQLEQRRVLCIAGGEKCDFTGTLSELKEHLLECYSDEVKCFKCQRHMRRFDLFEHFRQCSSEAFQGSPVSSSAVGSTADKLGAMKTDRQMVRECVTSRNVDHNVFMSEATSIVERIACITSQLADVEEQARDEQDGSVIPIAKKVTYTPGPYRAASKLGAFIEFYPFVDAYGAYNSLTGDKKEHLQSHGTHISAGYAFELQFQCRKQEDGEVLVSFTLTLHESIWDALLEWPFAKKVTIILTHPEDLEKDIRMLVSANSEDMVRRPVHGAANRGFQTETVNWRDLELQGFILNNYIYVNVELE</sequence>
<keyword evidence="6" id="KW-1185">Reference proteome</keyword>
<protein>
    <recommendedName>
        <fullName evidence="4">RING-type domain-containing protein</fullName>
    </recommendedName>
</protein>
<dbReference type="InterPro" id="IPR013083">
    <property type="entry name" value="Znf_RING/FYVE/PHD"/>
</dbReference>
<dbReference type="InterPro" id="IPR001841">
    <property type="entry name" value="Znf_RING"/>
</dbReference>
<accession>A0AAQ4ES58</accession>
<dbReference type="PROSITE" id="PS50089">
    <property type="entry name" value="ZF_RING_2"/>
    <property type="match status" value="1"/>
</dbReference>
<evidence type="ECO:0000313" key="5">
    <source>
        <dbReference type="EMBL" id="KAK8777561.1"/>
    </source>
</evidence>
<dbReference type="Gene3D" id="3.30.40.10">
    <property type="entry name" value="Zinc/RING finger domain, C3HC4 (zinc finger)"/>
    <property type="match status" value="1"/>
</dbReference>
<dbReference type="Pfam" id="PF21355">
    <property type="entry name" value="TRAF-mep_MATH"/>
    <property type="match status" value="1"/>
</dbReference>
<dbReference type="Gene3D" id="2.60.210.10">
    <property type="entry name" value="Apoptosis, Tumor Necrosis Factor Receptor Associated Protein 2, Chain A"/>
    <property type="match status" value="1"/>
</dbReference>
<gene>
    <name evidence="5" type="ORF">V5799_029095</name>
</gene>
<evidence type="ECO:0000256" key="1">
    <source>
        <dbReference type="ARBA" id="ARBA00022771"/>
    </source>
</evidence>
<comment type="caution">
    <text evidence="5">The sequence shown here is derived from an EMBL/GenBank/DDBJ whole genome shotgun (WGS) entry which is preliminary data.</text>
</comment>
<dbReference type="Proteomes" id="UP001321473">
    <property type="component" value="Unassembled WGS sequence"/>
</dbReference>
<dbReference type="AlphaFoldDB" id="A0AAQ4ES58"/>
<dbReference type="GO" id="GO:0008270">
    <property type="term" value="F:zinc ion binding"/>
    <property type="evidence" value="ECO:0007669"/>
    <property type="project" value="UniProtKB-KW"/>
</dbReference>
<organism evidence="5 6">
    <name type="scientific">Amblyomma americanum</name>
    <name type="common">Lone star tick</name>
    <dbReference type="NCBI Taxonomy" id="6943"/>
    <lineage>
        <taxon>Eukaryota</taxon>
        <taxon>Metazoa</taxon>
        <taxon>Ecdysozoa</taxon>
        <taxon>Arthropoda</taxon>
        <taxon>Chelicerata</taxon>
        <taxon>Arachnida</taxon>
        <taxon>Acari</taxon>
        <taxon>Parasitiformes</taxon>
        <taxon>Ixodida</taxon>
        <taxon>Ixodoidea</taxon>
        <taxon>Ixodidae</taxon>
        <taxon>Amblyomminae</taxon>
        <taxon>Amblyomma</taxon>
    </lineage>
</organism>
<dbReference type="InterPro" id="IPR008974">
    <property type="entry name" value="TRAF-like"/>
</dbReference>
<dbReference type="SUPFAM" id="SSF57850">
    <property type="entry name" value="RING/U-box"/>
    <property type="match status" value="1"/>
</dbReference>
<dbReference type="InterPro" id="IPR049342">
    <property type="entry name" value="TRAF1-6_MATH_dom"/>
</dbReference>
<feature type="domain" description="RING-type" evidence="4">
    <location>
        <begin position="32"/>
        <end position="70"/>
    </location>
</feature>
<keyword evidence="2" id="KW-0862">Zinc</keyword>
<dbReference type="GO" id="GO:0043122">
    <property type="term" value="P:regulation of canonical NF-kappaB signal transduction"/>
    <property type="evidence" value="ECO:0007669"/>
    <property type="project" value="TreeGrafter"/>
</dbReference>
<dbReference type="EMBL" id="JARKHS020011707">
    <property type="protein sequence ID" value="KAK8777561.1"/>
    <property type="molecule type" value="Genomic_DNA"/>
</dbReference>
<keyword evidence="1 3" id="KW-0479">Metal-binding</keyword>
<reference evidence="5 6" key="1">
    <citation type="journal article" date="2023" name="Arcadia Sci">
        <title>De novo assembly of a long-read Amblyomma americanum tick genome.</title>
        <authorList>
            <person name="Chou S."/>
            <person name="Poskanzer K.E."/>
            <person name="Rollins M."/>
            <person name="Thuy-Boun P.S."/>
        </authorList>
    </citation>
    <scope>NUCLEOTIDE SEQUENCE [LARGE SCALE GENOMIC DNA]</scope>
    <source>
        <strain evidence="5">F_SG_1</strain>
        <tissue evidence="5">Salivary glands</tissue>
    </source>
</reference>
<proteinExistence type="predicted"/>
<evidence type="ECO:0000256" key="3">
    <source>
        <dbReference type="PROSITE-ProRule" id="PRU00175"/>
    </source>
</evidence>
<evidence type="ECO:0000256" key="2">
    <source>
        <dbReference type="ARBA" id="ARBA00022833"/>
    </source>
</evidence>
<name>A0AAQ4ES58_AMBAM</name>
<dbReference type="SUPFAM" id="SSF49599">
    <property type="entry name" value="TRAF domain-like"/>
    <property type="match status" value="1"/>
</dbReference>
<evidence type="ECO:0000313" key="6">
    <source>
        <dbReference type="Proteomes" id="UP001321473"/>
    </source>
</evidence>
<keyword evidence="1 3" id="KW-0863">Zinc-finger</keyword>
<dbReference type="PANTHER" id="PTHR10131">
    <property type="entry name" value="TNF RECEPTOR ASSOCIATED FACTOR"/>
    <property type="match status" value="1"/>
</dbReference>
<evidence type="ECO:0000259" key="4">
    <source>
        <dbReference type="PROSITE" id="PS50089"/>
    </source>
</evidence>